<dbReference type="InterPro" id="IPR050536">
    <property type="entry name" value="DtxR_MntR_Metal-Reg"/>
</dbReference>
<dbReference type="InterPro" id="IPR038157">
    <property type="entry name" value="FeoA_core_dom"/>
</dbReference>
<comment type="subunit">
    <text evidence="3">Homodimer.</text>
</comment>
<keyword evidence="8" id="KW-0804">Transcription</keyword>
<dbReference type="InterPro" id="IPR007167">
    <property type="entry name" value="Fe-transptr_FeoA-like"/>
</dbReference>
<proteinExistence type="inferred from homology"/>
<dbReference type="SUPFAM" id="SSF50037">
    <property type="entry name" value="C-terminal domain of transcriptional repressors"/>
    <property type="match status" value="1"/>
</dbReference>
<protein>
    <recommendedName>
        <fullName evidence="4">Transcriptional regulator MntR</fullName>
    </recommendedName>
</protein>
<organism evidence="11 12">
    <name type="scientific">Victivallis vadensis</name>
    <dbReference type="NCBI Taxonomy" id="172901"/>
    <lineage>
        <taxon>Bacteria</taxon>
        <taxon>Pseudomonadati</taxon>
        <taxon>Lentisphaerota</taxon>
        <taxon>Lentisphaeria</taxon>
        <taxon>Victivallales</taxon>
        <taxon>Victivallaceae</taxon>
        <taxon>Victivallis</taxon>
    </lineage>
</organism>
<dbReference type="GO" id="GO:0046983">
    <property type="term" value="F:protein dimerization activity"/>
    <property type="evidence" value="ECO:0007669"/>
    <property type="project" value="InterPro"/>
</dbReference>
<dbReference type="RefSeq" id="WP_116886071.1">
    <property type="nucleotide sequence ID" value="NZ_CABMMC010000236.1"/>
</dbReference>
<dbReference type="InterPro" id="IPR022687">
    <property type="entry name" value="HTH_DTXR"/>
</dbReference>
<dbReference type="InterPro" id="IPR008988">
    <property type="entry name" value="Transcriptional_repressor_C"/>
</dbReference>
<dbReference type="GO" id="GO:0005737">
    <property type="term" value="C:cytoplasm"/>
    <property type="evidence" value="ECO:0007669"/>
    <property type="project" value="UniProtKB-SubCell"/>
</dbReference>
<dbReference type="InterPro" id="IPR036421">
    <property type="entry name" value="Fe_dep_repressor_sf"/>
</dbReference>
<reference evidence="11 12" key="1">
    <citation type="submission" date="2018-04" db="EMBL/GenBank/DDBJ databases">
        <title>Genomic Encyclopedia of Type Strains, Phase IV (KMG-IV): sequencing the most valuable type-strain genomes for metagenomic binning, comparative biology and taxonomic classification.</title>
        <authorList>
            <person name="Goeker M."/>
        </authorList>
    </citation>
    <scope>NUCLEOTIDE SEQUENCE [LARGE SCALE GENOMIC DNA]</scope>
    <source>
        <strain evidence="11 12">DSM 14823</strain>
    </source>
</reference>
<dbReference type="SMART" id="SM00899">
    <property type="entry name" value="FeoA"/>
    <property type="match status" value="1"/>
</dbReference>
<dbReference type="InterPro" id="IPR036390">
    <property type="entry name" value="WH_DNA-bd_sf"/>
</dbReference>
<evidence type="ECO:0000256" key="3">
    <source>
        <dbReference type="ARBA" id="ARBA00011738"/>
    </source>
</evidence>
<evidence type="ECO:0000313" key="11">
    <source>
        <dbReference type="EMBL" id="PVY31176.1"/>
    </source>
</evidence>
<accession>A0A2U1AAL1</accession>
<evidence type="ECO:0000256" key="2">
    <source>
        <dbReference type="ARBA" id="ARBA00007871"/>
    </source>
</evidence>
<dbReference type="GO" id="GO:0003677">
    <property type="term" value="F:DNA binding"/>
    <property type="evidence" value="ECO:0007669"/>
    <property type="project" value="UniProtKB-KW"/>
</dbReference>
<dbReference type="SUPFAM" id="SSF46785">
    <property type="entry name" value="Winged helix' DNA-binding domain"/>
    <property type="match status" value="1"/>
</dbReference>
<evidence type="ECO:0000256" key="1">
    <source>
        <dbReference type="ARBA" id="ARBA00004496"/>
    </source>
</evidence>
<dbReference type="Gene3D" id="1.10.10.10">
    <property type="entry name" value="Winged helix-like DNA-binding domain superfamily/Winged helix DNA-binding domain"/>
    <property type="match status" value="1"/>
</dbReference>
<dbReference type="Proteomes" id="UP000245959">
    <property type="component" value="Unassembled WGS sequence"/>
</dbReference>
<dbReference type="GO" id="GO:0003700">
    <property type="term" value="F:DNA-binding transcription factor activity"/>
    <property type="evidence" value="ECO:0007669"/>
    <property type="project" value="InterPro"/>
</dbReference>
<dbReference type="Gene3D" id="1.10.60.10">
    <property type="entry name" value="Iron dependent repressor, metal binding and dimerisation domain"/>
    <property type="match status" value="1"/>
</dbReference>
<dbReference type="SUPFAM" id="SSF47979">
    <property type="entry name" value="Iron-dependent repressor protein, dimerization domain"/>
    <property type="match status" value="1"/>
</dbReference>
<dbReference type="Pfam" id="PF01325">
    <property type="entry name" value="Fe_dep_repress"/>
    <property type="match status" value="1"/>
</dbReference>
<evidence type="ECO:0000256" key="5">
    <source>
        <dbReference type="ARBA" id="ARBA00023004"/>
    </source>
</evidence>
<comment type="function">
    <text evidence="9">In the presence of manganese, represses expression of mntH and mntS. Up-regulates expression of mntP.</text>
</comment>
<dbReference type="PANTHER" id="PTHR33238:SF7">
    <property type="entry name" value="IRON-DEPENDENT TRANSCRIPTIONAL REGULATOR"/>
    <property type="match status" value="1"/>
</dbReference>
<evidence type="ECO:0000313" key="12">
    <source>
        <dbReference type="Proteomes" id="UP000245959"/>
    </source>
</evidence>
<comment type="subcellular location">
    <subcellularLocation>
        <location evidence="1">Cytoplasm</location>
    </subcellularLocation>
</comment>
<name>A0A2U1AAL1_9BACT</name>
<dbReference type="EMBL" id="QEKH01000061">
    <property type="protein sequence ID" value="PVY31176.1"/>
    <property type="molecule type" value="Genomic_DNA"/>
</dbReference>
<comment type="caution">
    <text evidence="11">The sequence shown here is derived from an EMBL/GenBank/DDBJ whole genome shotgun (WGS) entry which is preliminary data.</text>
</comment>
<evidence type="ECO:0000256" key="7">
    <source>
        <dbReference type="ARBA" id="ARBA00023125"/>
    </source>
</evidence>
<dbReference type="Pfam" id="PF04023">
    <property type="entry name" value="FeoA"/>
    <property type="match status" value="1"/>
</dbReference>
<dbReference type="InterPro" id="IPR036388">
    <property type="entry name" value="WH-like_DNA-bd_sf"/>
</dbReference>
<dbReference type="AlphaFoldDB" id="A0A2U1AAL1"/>
<evidence type="ECO:0000256" key="9">
    <source>
        <dbReference type="ARBA" id="ARBA00025185"/>
    </source>
</evidence>
<sequence length="228" mass="25020">MSKNDISSSLEDYLEAIAEIIERNGHAHTKDIADRLGVKMPSVTNALQALSARGLIHYQSHSPVELTTEGAQTAAVIRHRHTALKKFFSEILKLENKEADTTACKIEHVIGETVLSRFVALIDAISDREDCAPLREYLASTMPKICPDETEELISLDQLPKDKSAVVVKVAEGLRGLKKFADLGLVPGTLLQFEGRAPFGDLLRIKVMGSSLSLRAGDAQYIWVKLAD</sequence>
<dbReference type="OrthoDB" id="9791355at2"/>
<dbReference type="GO" id="GO:0046914">
    <property type="term" value="F:transition metal ion binding"/>
    <property type="evidence" value="ECO:0007669"/>
    <property type="project" value="InterPro"/>
</dbReference>
<evidence type="ECO:0000259" key="10">
    <source>
        <dbReference type="PROSITE" id="PS50944"/>
    </source>
</evidence>
<keyword evidence="6" id="KW-0805">Transcription regulation</keyword>
<keyword evidence="5" id="KW-0408">Iron</keyword>
<evidence type="ECO:0000256" key="4">
    <source>
        <dbReference type="ARBA" id="ARBA00022386"/>
    </source>
</evidence>
<keyword evidence="12" id="KW-1185">Reference proteome</keyword>
<comment type="similarity">
    <text evidence="2">Belongs to the DtxR/MntR family.</text>
</comment>
<evidence type="ECO:0000256" key="8">
    <source>
        <dbReference type="ARBA" id="ARBA00023163"/>
    </source>
</evidence>
<dbReference type="Gene3D" id="2.30.30.90">
    <property type="match status" value="1"/>
</dbReference>
<dbReference type="SMART" id="SM00529">
    <property type="entry name" value="HTH_DTXR"/>
    <property type="match status" value="1"/>
</dbReference>
<dbReference type="PROSITE" id="PS50944">
    <property type="entry name" value="HTH_DTXR"/>
    <property type="match status" value="1"/>
</dbReference>
<dbReference type="InterPro" id="IPR022689">
    <property type="entry name" value="Iron_dep_repressor"/>
</dbReference>
<dbReference type="Pfam" id="PF02742">
    <property type="entry name" value="Fe_dep_repr_C"/>
    <property type="match status" value="1"/>
</dbReference>
<dbReference type="PANTHER" id="PTHR33238">
    <property type="entry name" value="IRON (METAL) DEPENDENT REPRESSOR, DTXR FAMILY"/>
    <property type="match status" value="1"/>
</dbReference>
<gene>
    <name evidence="11" type="ORF">C8D82_1619</name>
</gene>
<dbReference type="InterPro" id="IPR001367">
    <property type="entry name" value="Fe_dep_repressor"/>
</dbReference>
<feature type="domain" description="HTH dtxR-type" evidence="10">
    <location>
        <begin position="1"/>
        <end position="67"/>
    </location>
</feature>
<dbReference type="GeneID" id="78297330"/>
<evidence type="ECO:0000256" key="6">
    <source>
        <dbReference type="ARBA" id="ARBA00023015"/>
    </source>
</evidence>
<keyword evidence="7" id="KW-0238">DNA-binding</keyword>